<dbReference type="PANTHER" id="PTHR12841">
    <property type="entry name" value="PROTEIN UNC-50 HOMOLOG"/>
    <property type="match status" value="1"/>
</dbReference>
<dbReference type="GO" id="GO:0000139">
    <property type="term" value="C:Golgi membrane"/>
    <property type="evidence" value="ECO:0007669"/>
    <property type="project" value="TreeGrafter"/>
</dbReference>
<gene>
    <name evidence="7" type="primary">107364270</name>
</gene>
<evidence type="ECO:0000313" key="8">
    <source>
        <dbReference type="Proteomes" id="UP000015104"/>
    </source>
</evidence>
<dbReference type="STRING" id="32264.T1KHX6"/>
<dbReference type="eggNOG" id="KOG3012">
    <property type="taxonomic scope" value="Eukaryota"/>
</dbReference>
<feature type="transmembrane region" description="Helical" evidence="6">
    <location>
        <begin position="115"/>
        <end position="139"/>
    </location>
</feature>
<sequence>MTSRESLLPSPVPGKVKARFKWEPATMSALKKCQKFLTRLTRINHMDFEFAFWQMIYLFVAPSKVYRSVYYRKQTKNRYSRDDPAFVVLLSFWFIISATGLSLVLRLPFIAFIKFLFWVVFIDCITIGLIVATLFWFIANKYLRKPTLPKEDVEWGYAFDVHLNAFFPPLIIIHVFQLFFFNVLINSDWFFARLFGNTLWYISAIYYVYITFLGYSSLPNLHRTQFILYPLVPLFFFYILTLVADINICRIIMDFYKYRVY</sequence>
<dbReference type="OMA" id="YRNFMYR"/>
<accession>T1KHX6</accession>
<evidence type="ECO:0000313" key="7">
    <source>
        <dbReference type="EnsemblMetazoa" id="tetur11g05980.1"/>
    </source>
</evidence>
<name>T1KHX6_TETUR</name>
<comment type="subcellular location">
    <subcellularLocation>
        <location evidence="1">Membrane</location>
        <topology evidence="1">Multi-pass membrane protein</topology>
    </subcellularLocation>
</comment>
<evidence type="ECO:0000256" key="1">
    <source>
        <dbReference type="ARBA" id="ARBA00004141"/>
    </source>
</evidence>
<dbReference type="Pfam" id="PF05216">
    <property type="entry name" value="UNC-50"/>
    <property type="match status" value="1"/>
</dbReference>
<organism evidence="7 8">
    <name type="scientific">Tetranychus urticae</name>
    <name type="common">Two-spotted spider mite</name>
    <dbReference type="NCBI Taxonomy" id="32264"/>
    <lineage>
        <taxon>Eukaryota</taxon>
        <taxon>Metazoa</taxon>
        <taxon>Ecdysozoa</taxon>
        <taxon>Arthropoda</taxon>
        <taxon>Chelicerata</taxon>
        <taxon>Arachnida</taxon>
        <taxon>Acari</taxon>
        <taxon>Acariformes</taxon>
        <taxon>Trombidiformes</taxon>
        <taxon>Prostigmata</taxon>
        <taxon>Eleutherengona</taxon>
        <taxon>Raphignathae</taxon>
        <taxon>Tetranychoidea</taxon>
        <taxon>Tetranychidae</taxon>
        <taxon>Tetranychus</taxon>
    </lineage>
</organism>
<dbReference type="AlphaFoldDB" id="T1KHX6"/>
<dbReference type="OrthoDB" id="10027013at2759"/>
<proteinExistence type="inferred from homology"/>
<comment type="similarity">
    <text evidence="2">Belongs to the unc-50 family.</text>
</comment>
<feature type="transmembrane region" description="Helical" evidence="6">
    <location>
        <begin position="86"/>
        <end position="108"/>
    </location>
</feature>
<keyword evidence="8" id="KW-1185">Reference proteome</keyword>
<keyword evidence="3 6" id="KW-0812">Transmembrane</keyword>
<evidence type="ECO:0000256" key="4">
    <source>
        <dbReference type="ARBA" id="ARBA00022989"/>
    </source>
</evidence>
<keyword evidence="5 6" id="KW-0472">Membrane</keyword>
<reference evidence="7" key="2">
    <citation type="submission" date="2015-06" db="UniProtKB">
        <authorList>
            <consortium name="EnsemblMetazoa"/>
        </authorList>
    </citation>
    <scope>IDENTIFICATION</scope>
</reference>
<reference evidence="8" key="1">
    <citation type="submission" date="2011-08" db="EMBL/GenBank/DDBJ databases">
        <authorList>
            <person name="Rombauts S."/>
        </authorList>
    </citation>
    <scope>NUCLEOTIDE SEQUENCE</scope>
    <source>
        <strain evidence="8">London</strain>
    </source>
</reference>
<feature type="transmembrane region" description="Helical" evidence="6">
    <location>
        <begin position="48"/>
        <end position="66"/>
    </location>
</feature>
<keyword evidence="4 6" id="KW-1133">Transmembrane helix</keyword>
<evidence type="ECO:0000256" key="6">
    <source>
        <dbReference type="SAM" id="Phobius"/>
    </source>
</evidence>
<dbReference type="EMBL" id="CAEY01000080">
    <property type="status" value="NOT_ANNOTATED_CDS"/>
    <property type="molecule type" value="Genomic_DNA"/>
</dbReference>
<evidence type="ECO:0000256" key="3">
    <source>
        <dbReference type="ARBA" id="ARBA00022692"/>
    </source>
</evidence>
<dbReference type="KEGG" id="tut:107364270"/>
<dbReference type="Proteomes" id="UP000015104">
    <property type="component" value="Unassembled WGS sequence"/>
</dbReference>
<dbReference type="InterPro" id="IPR007881">
    <property type="entry name" value="UNC-50"/>
</dbReference>
<dbReference type="PANTHER" id="PTHR12841:SF6">
    <property type="entry name" value="PROTEIN UNC-50 HOMOLOG"/>
    <property type="match status" value="1"/>
</dbReference>
<protein>
    <submittedName>
        <fullName evidence="7">Uncharacterized protein</fullName>
    </submittedName>
</protein>
<feature type="transmembrane region" description="Helical" evidence="6">
    <location>
        <begin position="197"/>
        <end position="215"/>
    </location>
</feature>
<dbReference type="EnsemblMetazoa" id="tetur11g05980.1">
    <property type="protein sequence ID" value="tetur11g05980.1"/>
    <property type="gene ID" value="tetur11g05980"/>
</dbReference>
<evidence type="ECO:0000256" key="2">
    <source>
        <dbReference type="ARBA" id="ARBA00006293"/>
    </source>
</evidence>
<evidence type="ECO:0000256" key="5">
    <source>
        <dbReference type="ARBA" id="ARBA00023136"/>
    </source>
</evidence>
<dbReference type="HOGENOM" id="CLU_066239_0_0_1"/>
<feature type="transmembrane region" description="Helical" evidence="6">
    <location>
        <begin position="165"/>
        <end position="185"/>
    </location>
</feature>
<feature type="transmembrane region" description="Helical" evidence="6">
    <location>
        <begin position="227"/>
        <end position="249"/>
    </location>
</feature>